<dbReference type="InterPro" id="IPR025420">
    <property type="entry name" value="DUF4143"/>
</dbReference>
<proteinExistence type="predicted"/>
<dbReference type="OrthoDB" id="9801684at2"/>
<sequence length="406" mass="46828">MEEANATLVDRPRYIERIMPFVDKDIIKVLTGLRRSGKSDMLRLIQRRLIMNGRKSEQFITLNFEDYTLIEYHDPDRLYPYLIDRISHINGKPYIFLDEIQEVRDFEKVVNSLHATTNADVYITGSNSTLLSGELATYLAGRYVQFEVYPFGYEEFKTARQQHDADDAFSTFLIDGGMPFIATRTWDAESRRTYLTDIYRSVVLKDIIRRHHIRDVALLERIVLFVMQNTGSLLSANAIASYLKSERIDVGVQTVINYLEYCRESFLLARFNRTDLIGKQLLKTAQKYYASDHGLRNAIVGDSTTQIQGLLENIVAMEGVRRGYNVTVGSANGKEIDFVFDKGNARQYIQVTYMMNDAVTAEREFGAFRTITDNYPKTVVSMDPILQPRDGIAHRHIEEFLLAQDW</sequence>
<evidence type="ECO:0000313" key="4">
    <source>
        <dbReference type="Proteomes" id="UP000216074"/>
    </source>
</evidence>
<dbReference type="PANTHER" id="PTHR33295:SF20">
    <property type="entry name" value="ATPASE"/>
    <property type="match status" value="1"/>
</dbReference>
<organism evidence="3 4">
    <name type="scientific">Bifidobacterium hapali</name>
    <dbReference type="NCBI Taxonomy" id="1630172"/>
    <lineage>
        <taxon>Bacteria</taxon>
        <taxon>Bacillati</taxon>
        <taxon>Actinomycetota</taxon>
        <taxon>Actinomycetes</taxon>
        <taxon>Bifidobacteriales</taxon>
        <taxon>Bifidobacteriaceae</taxon>
        <taxon>Bifidobacterium</taxon>
    </lineage>
</organism>
<evidence type="ECO:0000259" key="1">
    <source>
        <dbReference type="Pfam" id="PF13173"/>
    </source>
</evidence>
<dbReference type="Pfam" id="PF13635">
    <property type="entry name" value="DUF4143"/>
    <property type="match status" value="1"/>
</dbReference>
<dbReference type="PANTHER" id="PTHR33295">
    <property type="entry name" value="ATPASE"/>
    <property type="match status" value="1"/>
</dbReference>
<reference evidence="3 4" key="1">
    <citation type="journal article" date="2017" name="BMC Genomics">
        <title>Comparative genomic and phylogenomic analyses of the Bifidobacteriaceae family.</title>
        <authorList>
            <person name="Lugli G.A."/>
            <person name="Milani C."/>
            <person name="Turroni F."/>
            <person name="Duranti S."/>
            <person name="Mancabelli L."/>
            <person name="Mangifesta M."/>
            <person name="Ferrario C."/>
            <person name="Modesto M."/>
            <person name="Mattarelli P."/>
            <person name="Jiri K."/>
            <person name="van Sinderen D."/>
            <person name="Ventura M."/>
        </authorList>
    </citation>
    <scope>NUCLEOTIDE SEQUENCE [LARGE SCALE GENOMIC DNA]</scope>
    <source>
        <strain evidence="3 4">DSM 100202</strain>
    </source>
</reference>
<dbReference type="Proteomes" id="UP000216074">
    <property type="component" value="Unassembled WGS sequence"/>
</dbReference>
<feature type="domain" description="DUF4143" evidence="2">
    <location>
        <begin position="205"/>
        <end position="352"/>
    </location>
</feature>
<gene>
    <name evidence="3" type="ORF">BHAP_1710</name>
</gene>
<evidence type="ECO:0000259" key="2">
    <source>
        <dbReference type="Pfam" id="PF13635"/>
    </source>
</evidence>
<dbReference type="EMBL" id="MWWY01000033">
    <property type="protein sequence ID" value="OZG63685.1"/>
    <property type="molecule type" value="Genomic_DNA"/>
</dbReference>
<protein>
    <submittedName>
        <fullName evidence="3">ATPase</fullName>
    </submittedName>
</protein>
<dbReference type="InterPro" id="IPR041682">
    <property type="entry name" value="AAA_14"/>
</dbReference>
<dbReference type="AlphaFoldDB" id="A0A261FXH7"/>
<feature type="domain" description="AAA" evidence="1">
    <location>
        <begin position="27"/>
        <end position="156"/>
    </location>
</feature>
<dbReference type="InterPro" id="IPR027417">
    <property type="entry name" value="P-loop_NTPase"/>
</dbReference>
<dbReference type="SUPFAM" id="SSF52540">
    <property type="entry name" value="P-loop containing nucleoside triphosphate hydrolases"/>
    <property type="match status" value="1"/>
</dbReference>
<dbReference type="RefSeq" id="WP_094730291.1">
    <property type="nucleotide sequence ID" value="NZ_MWWY01000033.1"/>
</dbReference>
<keyword evidence="4" id="KW-1185">Reference proteome</keyword>
<accession>A0A261FXH7</accession>
<evidence type="ECO:0000313" key="3">
    <source>
        <dbReference type="EMBL" id="OZG63685.1"/>
    </source>
</evidence>
<comment type="caution">
    <text evidence="3">The sequence shown here is derived from an EMBL/GenBank/DDBJ whole genome shotgun (WGS) entry which is preliminary data.</text>
</comment>
<name>A0A261FXH7_9BIFI</name>
<dbReference type="Pfam" id="PF13173">
    <property type="entry name" value="AAA_14"/>
    <property type="match status" value="1"/>
</dbReference>